<feature type="transmembrane region" description="Helical" evidence="1">
    <location>
        <begin position="119"/>
        <end position="136"/>
    </location>
</feature>
<keyword evidence="1" id="KW-1133">Transmembrane helix</keyword>
<feature type="transmembrane region" description="Helical" evidence="1">
    <location>
        <begin position="299"/>
        <end position="318"/>
    </location>
</feature>
<evidence type="ECO:0000256" key="1">
    <source>
        <dbReference type="SAM" id="Phobius"/>
    </source>
</evidence>
<evidence type="ECO:0000313" key="3">
    <source>
        <dbReference type="Proteomes" id="UP000190897"/>
    </source>
</evidence>
<feature type="transmembrane region" description="Helical" evidence="1">
    <location>
        <begin position="176"/>
        <end position="201"/>
    </location>
</feature>
<dbReference type="OrthoDB" id="910687at2"/>
<accession>A0A1T5DNE1</accession>
<dbReference type="RefSeq" id="WP_141110243.1">
    <property type="nucleotide sequence ID" value="NZ_FUZA01000002.1"/>
</dbReference>
<evidence type="ECO:0000313" key="2">
    <source>
        <dbReference type="EMBL" id="SKB73135.1"/>
    </source>
</evidence>
<dbReference type="STRING" id="651661.SAMN05660293_01775"/>
<feature type="transmembrane region" description="Helical" evidence="1">
    <location>
        <begin position="333"/>
        <end position="352"/>
    </location>
</feature>
<feature type="transmembrane region" description="Helical" evidence="1">
    <location>
        <begin position="93"/>
        <end position="112"/>
    </location>
</feature>
<keyword evidence="3" id="KW-1185">Reference proteome</keyword>
<feature type="transmembrane region" description="Helical" evidence="1">
    <location>
        <begin position="207"/>
        <end position="226"/>
    </location>
</feature>
<sequence>MPSITSHHLFVRVVWLLVFVIIGVFWTTVFYYAYNFPYYDDFQSIVLFLTHYIQSDSFSEKLMLFFEQNFEHRVVLAKLLTLAVFLITGQVNIKILIILGDLSLLGTLFLMFRFLMDKQISLLGFFAIVCLLFQVQHYEDTISWATCSLQHAPCLFFSMWSFYLALHRRSVIWSSLLAVLALFTSANGLSTIFIVMIITAYSNIPKLHKMTQAAFLLFITAVHLLTIKIHSGSILDHVFNHVAVKSVLLLSFVGQLADTNYTNSMIPSVVLGLAFLSPMIIVLKKLLGNTLSDITNLQWFCIAGILTLLFVGFLIVFARGEMPDFDGYRMDRYKIYSAFFGVFSVAFFDRYWNPGKLGSLLKIAVAAAAGIFCISSYYIYYDKITHFNREISANELNYGLSKTIYYPVVFEDVDIVRNLDFAQQHFMLSDPGRLNKLVSNIDWKKSEGNIAVEIKNLQDRIVISNAHNIEIDQQADELYIVMTDPVSNQPKYFCIAVNNYVRSVRNFYTTFKKSVGAEFTSTIYKRKLKPGNYNLFLLSIHAGKTASISSIGRIAL</sequence>
<proteinExistence type="predicted"/>
<feature type="transmembrane region" description="Helical" evidence="1">
    <location>
        <begin position="359"/>
        <end position="380"/>
    </location>
</feature>
<gene>
    <name evidence="2" type="ORF">SAMN05660293_01775</name>
</gene>
<keyword evidence="1" id="KW-0812">Transmembrane</keyword>
<feature type="transmembrane region" description="Helical" evidence="1">
    <location>
        <begin position="269"/>
        <end position="287"/>
    </location>
</feature>
<reference evidence="3" key="1">
    <citation type="submission" date="2017-02" db="EMBL/GenBank/DDBJ databases">
        <authorList>
            <person name="Varghese N."/>
            <person name="Submissions S."/>
        </authorList>
    </citation>
    <scope>NUCLEOTIDE SEQUENCE [LARGE SCALE GENOMIC DNA]</scope>
    <source>
        <strain evidence="3">DSM 22270</strain>
    </source>
</reference>
<feature type="transmembrane region" description="Helical" evidence="1">
    <location>
        <begin position="12"/>
        <end position="34"/>
    </location>
</feature>
<feature type="transmembrane region" description="Helical" evidence="1">
    <location>
        <begin position="142"/>
        <end position="164"/>
    </location>
</feature>
<protein>
    <submittedName>
        <fullName evidence="2">Uncharacterized protein</fullName>
    </submittedName>
</protein>
<dbReference type="Proteomes" id="UP000190897">
    <property type="component" value="Unassembled WGS sequence"/>
</dbReference>
<organism evidence="2 3">
    <name type="scientific">Dyadobacter psychrophilus</name>
    <dbReference type="NCBI Taxonomy" id="651661"/>
    <lineage>
        <taxon>Bacteria</taxon>
        <taxon>Pseudomonadati</taxon>
        <taxon>Bacteroidota</taxon>
        <taxon>Cytophagia</taxon>
        <taxon>Cytophagales</taxon>
        <taxon>Spirosomataceae</taxon>
        <taxon>Dyadobacter</taxon>
    </lineage>
</organism>
<name>A0A1T5DNE1_9BACT</name>
<dbReference type="EMBL" id="FUZA01000002">
    <property type="protein sequence ID" value="SKB73135.1"/>
    <property type="molecule type" value="Genomic_DNA"/>
</dbReference>
<dbReference type="AlphaFoldDB" id="A0A1T5DNE1"/>
<keyword evidence="1" id="KW-0472">Membrane</keyword>